<feature type="transmembrane region" description="Helical" evidence="5">
    <location>
        <begin position="1078"/>
        <end position="1101"/>
    </location>
</feature>
<feature type="transmembrane region" description="Helical" evidence="5">
    <location>
        <begin position="1323"/>
        <end position="1341"/>
    </location>
</feature>
<keyword evidence="5" id="KW-0472">Membrane</keyword>
<dbReference type="FunFam" id="2.160.20.10:FF:000043">
    <property type="entry name" value="Exo-beta-1,3-glucanase, putative"/>
    <property type="match status" value="1"/>
</dbReference>
<dbReference type="Pfam" id="PF12708">
    <property type="entry name" value="Pect-lyase_RHGA_epim"/>
    <property type="match status" value="2"/>
</dbReference>
<gene>
    <name evidence="7" type="ORF">RIB2604_01711360</name>
</gene>
<proteinExistence type="predicted"/>
<evidence type="ECO:0000259" key="6">
    <source>
        <dbReference type="Pfam" id="PF12708"/>
    </source>
</evidence>
<dbReference type="InterPro" id="IPR011050">
    <property type="entry name" value="Pectin_lyase_fold/virulence"/>
</dbReference>
<dbReference type="GO" id="GO:0005576">
    <property type="term" value="C:extracellular region"/>
    <property type="evidence" value="ECO:0007669"/>
    <property type="project" value="UniProtKB-SubCell"/>
</dbReference>
<feature type="transmembrane region" description="Helical" evidence="5">
    <location>
        <begin position="1232"/>
        <end position="1256"/>
    </location>
</feature>
<name>A0A146FEW3_ASPKA</name>
<feature type="transmembrane region" description="Helical" evidence="5">
    <location>
        <begin position="975"/>
        <end position="995"/>
    </location>
</feature>
<dbReference type="PANTHER" id="PTHR37544">
    <property type="entry name" value="SPRAY-RELATED"/>
    <property type="match status" value="1"/>
</dbReference>
<evidence type="ECO:0000313" key="8">
    <source>
        <dbReference type="Proteomes" id="UP000075230"/>
    </source>
</evidence>
<evidence type="ECO:0000313" key="7">
    <source>
        <dbReference type="EMBL" id="GAT23993.1"/>
    </source>
</evidence>
<dbReference type="CDD" id="cd23668">
    <property type="entry name" value="GH55_beta13glucanase-like"/>
    <property type="match status" value="1"/>
</dbReference>
<accession>A0A146FEW3</accession>
<feature type="transmembrane region" description="Helical" evidence="5">
    <location>
        <begin position="1348"/>
        <end position="1372"/>
    </location>
</feature>
<comment type="subcellular location">
    <subcellularLocation>
        <location evidence="1">Secreted</location>
    </subcellularLocation>
</comment>
<keyword evidence="5" id="KW-1133">Transmembrane helix</keyword>
<keyword evidence="5" id="KW-0812">Transmembrane</keyword>
<dbReference type="InterPro" id="IPR021840">
    <property type="entry name" value="DUF3433"/>
</dbReference>
<dbReference type="PROSITE" id="PS51257">
    <property type="entry name" value="PROKAR_LIPOPROTEIN"/>
    <property type="match status" value="1"/>
</dbReference>
<keyword evidence="2" id="KW-0964">Secreted</keyword>
<evidence type="ECO:0000256" key="4">
    <source>
        <dbReference type="SAM" id="MobiDB-lite"/>
    </source>
</evidence>
<evidence type="ECO:0000256" key="5">
    <source>
        <dbReference type="SAM" id="Phobius"/>
    </source>
</evidence>
<reference evidence="8" key="2">
    <citation type="submission" date="2016-02" db="EMBL/GenBank/DDBJ databases">
        <title>Genome sequencing of Aspergillus luchuensis NBRC 4314.</title>
        <authorList>
            <person name="Yamada O."/>
        </authorList>
    </citation>
    <scope>NUCLEOTIDE SEQUENCE [LARGE SCALE GENOMIC DNA]</scope>
    <source>
        <strain evidence="8">RIB 2604</strain>
    </source>
</reference>
<dbReference type="InterPro" id="IPR024535">
    <property type="entry name" value="RHGA/B-epi-like_pectate_lyase"/>
</dbReference>
<dbReference type="VEuPathDB" id="FungiDB:ASPFODRAFT_42163"/>
<keyword evidence="3" id="KW-0732">Signal</keyword>
<dbReference type="EMBL" id="BCWF01000017">
    <property type="protein sequence ID" value="GAT23993.1"/>
    <property type="molecule type" value="Genomic_DNA"/>
</dbReference>
<reference evidence="7 8" key="1">
    <citation type="journal article" date="2016" name="DNA Res.">
        <title>Genome sequence of Aspergillus luchuensis NBRC 4314.</title>
        <authorList>
            <person name="Yamada O."/>
            <person name="Machida M."/>
            <person name="Hosoyama A."/>
            <person name="Goto M."/>
            <person name="Takahashi T."/>
            <person name="Futagami T."/>
            <person name="Yamagata Y."/>
            <person name="Takeuchi M."/>
            <person name="Kobayashi T."/>
            <person name="Koike H."/>
            <person name="Abe K."/>
            <person name="Asai K."/>
            <person name="Arita M."/>
            <person name="Fujita N."/>
            <person name="Fukuda K."/>
            <person name="Higa K."/>
            <person name="Horikawa H."/>
            <person name="Ishikawa T."/>
            <person name="Jinno K."/>
            <person name="Kato Y."/>
            <person name="Kirimura K."/>
            <person name="Mizutani O."/>
            <person name="Nakasone K."/>
            <person name="Sano M."/>
            <person name="Shiraishi Y."/>
            <person name="Tsukahara M."/>
            <person name="Gomi K."/>
        </authorList>
    </citation>
    <scope>NUCLEOTIDE SEQUENCE [LARGE SCALE GENOMIC DNA]</scope>
    <source>
        <strain evidence="7 8">RIB 2604</strain>
    </source>
</reference>
<feature type="transmembrane region" description="Helical" evidence="5">
    <location>
        <begin position="1378"/>
        <end position="1398"/>
    </location>
</feature>
<dbReference type="SUPFAM" id="SSF51126">
    <property type="entry name" value="Pectin lyase-like"/>
    <property type="match status" value="2"/>
</dbReference>
<feature type="domain" description="Rhamnogalacturonase A/B/Epimerase-like pectate lyase" evidence="6">
    <location>
        <begin position="135"/>
        <end position="357"/>
    </location>
</feature>
<dbReference type="PANTHER" id="PTHR37544:SF1">
    <property type="entry name" value="PHOSPHORIBOSYLAMINOIMIDAZOLE-SUCCINOCARBOXAMIDE SYNTHASE"/>
    <property type="match status" value="1"/>
</dbReference>
<feature type="transmembrane region" description="Helical" evidence="5">
    <location>
        <begin position="926"/>
        <end position="948"/>
    </location>
</feature>
<dbReference type="Pfam" id="PF11915">
    <property type="entry name" value="DUF3433"/>
    <property type="match status" value="2"/>
</dbReference>
<feature type="domain" description="Rhamnogalacturonase A/B/Epimerase-like pectate lyase" evidence="6">
    <location>
        <begin position="481"/>
        <end position="546"/>
    </location>
</feature>
<evidence type="ECO:0000256" key="3">
    <source>
        <dbReference type="ARBA" id="ARBA00022729"/>
    </source>
</evidence>
<dbReference type="Gene3D" id="2.160.20.10">
    <property type="entry name" value="Single-stranded right-handed beta-helix, Pectin lyase-like"/>
    <property type="match status" value="2"/>
</dbReference>
<evidence type="ECO:0000256" key="1">
    <source>
        <dbReference type="ARBA" id="ARBA00004613"/>
    </source>
</evidence>
<feature type="transmembrane region" description="Helical" evidence="5">
    <location>
        <begin position="1277"/>
        <end position="1298"/>
    </location>
</feature>
<sequence length="1459" mass="159413">MPRPCPGMQVQAGQVFELITIKGFFLSPVIASCIHRPESGYRPGPFVLPLAQVLSDCSDPNETVYGLGIPYTIKNQSAQPWLYRTTAPITHSALAEEDSLCTSSSNSSGYWYEQIDHNGQSSFMDSRYKDNYTVFRNVVKDFGADNTGQKDAAAAISAAIKAGPSNGPDRSSNSMGTTGQPAIIYLPAGTYLMKSSLQLYLGTVIVGDPTNPPVLKASSDFADDHIIYAKDPNFGGTINFYLGIKNIIIDSTGVGADKSITLLDWTVSQATQLTNVGFNMPTNTAKHVGLTTQYDYNSNLILNDLWFKGGATGMKLSGQQWVFKNISFSGTTTGVQAGGTDIVFLGCRFEQGTLGIDAQGTSGSLTVVDTTGVGMGTLISSSSSNTAGNSIVLDNVQNSGATVKIGGQTTLSGNVANTWVHGHLYTSNNAKLQSQQGQTVTTSRSSSLLSGKNYFTMAPPTYKEYSTGQVLNIKNVPGIPVYGDGETDDTRNINLILSRYKTSCSLMYFPAGTYIVTDTIFVPAGTRIIGDAYASTISAVGSNFEDESAPRAMIRVGYPGDVGVAQISDMVFTVADILPGCKLVEVNIAARSPGDVGFWNSHFRIGGAAGSQVESLCTDDPNDCKAAWGLLHLTSTSSAYIENMWGWTADHDLDGDNPQTISTGRGLLVEGTAATWLIGTGSEHNTLYQYNFQYARNVFTAMQQSETPYWQGAGSRALNPAPWQYLDSSDPDFSNCAANDSKCRMAFFERIYGSSDLFLYGGCNWVFFNNNGDCSGDCQTNAIDISNSTSIYLYGTNTKSTTNMVLEGTKVIATQSDNAGGWGGVIAGYFQLTRDEEVAGPRRRSSLASNDSPLEPLLWDEGLGCFIRSPGQSATPPARPPQQSSDSIGRAPQSSVDPESFVAVEPPHDSLLYPPLDYVPTVLRSWALAAIIICCLLMIAGISFCNVWSRRHDGLWDYTGLGGSHYFVMQFLPQILGMVITIWTFVIQAAVYRIMPFAIMASERPLGHVLQSLPILSRNFLVPDFSYFRHGEGIVGFTLFTMWLSNLITLPLLSCLFQAKWYLIDGQGTWRWASVSAVGWTLVAIYALLTIGLLLLMFRFVRTWSGLMWDPVSLADLISIIQRSNILHDFEQSETLPDVGESLDPRFLRLGYWKLSNRADIFYGIGEVDAPVRTPSLHRKEKNLQMQSHGLSRVSFDVEQHGLAEKEEYYQHLYSPAIRYRWIPWFLRDGFVVLWTIIICALFIAFVLVSFIHNAIKDGFPPRLPTLPSTGAFSSSNFCYSFVPAFIGNVLFLAWQPIDVYFRALQPFAALASPTGARAEQSLLLSYTSCFPLQVTLAAILNKHYKVAWISFVSTMSAAIPILAGGMFIALYHPSDGTILISALMPAFYAIVAFYKILREPRSKADLVTRLVVAPPGDREHSMYGFGIYVGRDGKEHLGIDRFDRPGRADMLITTGYAR</sequence>
<comment type="caution">
    <text evidence="7">The sequence shown here is derived from an EMBL/GenBank/DDBJ whole genome shotgun (WGS) entry which is preliminary data.</text>
</comment>
<dbReference type="Proteomes" id="UP000075230">
    <property type="component" value="Unassembled WGS sequence"/>
</dbReference>
<dbReference type="FunFam" id="2.160.20.10:FF:000049">
    <property type="entry name" value="Putative exo-beta-1,3-glucanase"/>
    <property type="match status" value="1"/>
</dbReference>
<organism evidence="7 8">
    <name type="scientific">Aspergillus kawachii</name>
    <name type="common">White koji mold</name>
    <name type="synonym">Aspergillus awamori var. kawachi</name>
    <dbReference type="NCBI Taxonomy" id="1069201"/>
    <lineage>
        <taxon>Eukaryota</taxon>
        <taxon>Fungi</taxon>
        <taxon>Dikarya</taxon>
        <taxon>Ascomycota</taxon>
        <taxon>Pezizomycotina</taxon>
        <taxon>Eurotiomycetes</taxon>
        <taxon>Eurotiomycetidae</taxon>
        <taxon>Eurotiales</taxon>
        <taxon>Aspergillaceae</taxon>
        <taxon>Aspergillus</taxon>
        <taxon>Aspergillus subgen. Circumdati</taxon>
    </lineage>
</organism>
<dbReference type="VEuPathDB" id="FungiDB:ASPFODRAFT_129345"/>
<protein>
    <submittedName>
        <fullName evidence="7">Exo-beta-1,3-glucanase</fullName>
    </submittedName>
</protein>
<feature type="region of interest" description="Disordered" evidence="4">
    <location>
        <begin position="870"/>
        <end position="894"/>
    </location>
</feature>
<dbReference type="InterPro" id="IPR012334">
    <property type="entry name" value="Pectin_lyas_fold"/>
</dbReference>
<evidence type="ECO:0000256" key="2">
    <source>
        <dbReference type="ARBA" id="ARBA00022525"/>
    </source>
</evidence>
<feature type="transmembrane region" description="Helical" evidence="5">
    <location>
        <begin position="1034"/>
        <end position="1057"/>
    </location>
</feature>